<dbReference type="EMBL" id="JAUMJH010000001">
    <property type="protein sequence ID" value="MDO3655611.1"/>
    <property type="molecule type" value="Genomic_DNA"/>
</dbReference>
<name>A0ABT8UU40_9GAMM</name>
<proteinExistence type="predicted"/>
<gene>
    <name evidence="1" type="ORF">Q3V53_00050</name>
</gene>
<protein>
    <recommendedName>
        <fullName evidence="3">Lipoprotein</fullName>
    </recommendedName>
</protein>
<reference evidence="1 2" key="1">
    <citation type="submission" date="2023-07" db="EMBL/GenBank/DDBJ databases">
        <title>A novel proteolytic Acinetobacter species.</title>
        <authorList>
            <person name="Nemec A."/>
            <person name="Radolfova-Krizova L."/>
        </authorList>
    </citation>
    <scope>NUCLEOTIDE SEQUENCE [LARGE SCALE GENOMIC DNA]</scope>
    <source>
        <strain evidence="1 2">NIPH 1865</strain>
    </source>
</reference>
<keyword evidence="2" id="KW-1185">Reference proteome</keyword>
<accession>A0ABT8UU40</accession>
<comment type="caution">
    <text evidence="1">The sequence shown here is derived from an EMBL/GenBank/DDBJ whole genome shotgun (WGS) entry which is preliminary data.</text>
</comment>
<evidence type="ECO:0008006" key="3">
    <source>
        <dbReference type="Google" id="ProtNLM"/>
    </source>
</evidence>
<dbReference type="Proteomes" id="UP001168902">
    <property type="component" value="Unassembled WGS sequence"/>
</dbReference>
<sequence>MPDFNHLIIFRVTMKNKTLTSVFLSSLFLTACGGGGDNANNSNSFQGKEKLDYSKPENLELIYAPIINLSSINENQLIDTITLAESVFYLIQGGEKMGYKAFCRNKEGSFSRNSQIVTLNKCDLQYTKDGVIQPVSEGPMILSGSVSTQGYWSQDNFKIDTTLNQFKVEVDNETTTFNGSKSSLSYYADARPFKYDIAQMEFTWADKKYTEVYKLTNYSFEPWSTGSITKGRLVGINNNKEFSVNFDNQIKFGSVGDVLAFYPSFAEIYIEDTNNNKNAINITKTADYKALMRAYANGITVTGFPKVVAWEELNY</sequence>
<evidence type="ECO:0000313" key="2">
    <source>
        <dbReference type="Proteomes" id="UP001168902"/>
    </source>
</evidence>
<evidence type="ECO:0000313" key="1">
    <source>
        <dbReference type="EMBL" id="MDO3655611.1"/>
    </source>
</evidence>
<organism evidence="1 2">
    <name type="scientific">Acinetobacter genomosp. 15BJ</name>
    <dbReference type="NCBI Taxonomy" id="106651"/>
    <lineage>
        <taxon>Bacteria</taxon>
        <taxon>Pseudomonadati</taxon>
        <taxon>Pseudomonadota</taxon>
        <taxon>Gammaproteobacteria</taxon>
        <taxon>Moraxellales</taxon>
        <taxon>Moraxellaceae</taxon>
        <taxon>Acinetobacter</taxon>
    </lineage>
</organism>
<dbReference type="RefSeq" id="WP_302897331.1">
    <property type="nucleotide sequence ID" value="NZ_JAUMJH010000001.1"/>
</dbReference>